<dbReference type="InterPro" id="IPR036249">
    <property type="entry name" value="Thioredoxin-like_sf"/>
</dbReference>
<proteinExistence type="predicted"/>
<evidence type="ECO:0000259" key="2">
    <source>
        <dbReference type="PROSITE" id="PS51352"/>
    </source>
</evidence>
<gene>
    <name evidence="3" type="ORF">EYW47_19255</name>
</gene>
<protein>
    <submittedName>
        <fullName evidence="3">Thioredoxin family protein</fullName>
    </submittedName>
</protein>
<accession>A0A4R5M764</accession>
<keyword evidence="1" id="KW-0732">Signal</keyword>
<dbReference type="EMBL" id="SMRP01000009">
    <property type="protein sequence ID" value="TDG22027.1"/>
    <property type="molecule type" value="Genomic_DNA"/>
</dbReference>
<dbReference type="InterPro" id="IPR050553">
    <property type="entry name" value="Thioredoxin_ResA/DsbE_sf"/>
</dbReference>
<dbReference type="Gene3D" id="3.40.30.10">
    <property type="entry name" value="Glutaredoxin"/>
    <property type="match status" value="1"/>
</dbReference>
<dbReference type="AlphaFoldDB" id="A0A4R5M764"/>
<name>A0A4R5M764_9BURK</name>
<evidence type="ECO:0000313" key="4">
    <source>
        <dbReference type="Proteomes" id="UP000295722"/>
    </source>
</evidence>
<organism evidence="3 4">
    <name type="scientific">Paraburkholderia silviterrae</name>
    <dbReference type="NCBI Taxonomy" id="2528715"/>
    <lineage>
        <taxon>Bacteria</taxon>
        <taxon>Pseudomonadati</taxon>
        <taxon>Pseudomonadota</taxon>
        <taxon>Betaproteobacteria</taxon>
        <taxon>Burkholderiales</taxon>
        <taxon>Burkholderiaceae</taxon>
        <taxon>Paraburkholderia</taxon>
    </lineage>
</organism>
<dbReference type="InterPro" id="IPR013766">
    <property type="entry name" value="Thioredoxin_domain"/>
</dbReference>
<keyword evidence="4" id="KW-1185">Reference proteome</keyword>
<dbReference type="PANTHER" id="PTHR42852:SF13">
    <property type="entry name" value="PROTEIN DIPZ"/>
    <property type="match status" value="1"/>
</dbReference>
<dbReference type="Proteomes" id="UP000295722">
    <property type="component" value="Unassembled WGS sequence"/>
</dbReference>
<reference evidence="3 4" key="1">
    <citation type="submission" date="2019-03" db="EMBL/GenBank/DDBJ databases">
        <title>Paraburkholderia sp. 4M-K11, isolated from subtropical forest soil.</title>
        <authorList>
            <person name="Gao Z.-H."/>
            <person name="Qiu L.-H."/>
        </authorList>
    </citation>
    <scope>NUCLEOTIDE SEQUENCE [LARGE SCALE GENOMIC DNA]</scope>
    <source>
        <strain evidence="3 4">4M-K11</strain>
    </source>
</reference>
<feature type="chain" id="PRO_5020780417" evidence="1">
    <location>
        <begin position="25"/>
        <end position="190"/>
    </location>
</feature>
<dbReference type="InterPro" id="IPR013740">
    <property type="entry name" value="Redoxin"/>
</dbReference>
<sequence length="190" mass="20906">MFDRLKIAAAAAAVAALAATGAWAAFASDPNPAAEPAPVQTGASAPDFSGTGAWLNSAPLDLKQLHGKVVLVEFWTFDCINCAHTLPYVKDWYARYRDKGLVVVGVHTPEYPFERDVGNLKKAIARFGIQYPVVQDNQYATWNAYGNQYWPAIYLIDKNGKVVYRRVGEGHYEETEQTIRALLGVADKRG</sequence>
<dbReference type="PANTHER" id="PTHR42852">
    <property type="entry name" value="THIOL:DISULFIDE INTERCHANGE PROTEIN DSBE"/>
    <property type="match status" value="1"/>
</dbReference>
<evidence type="ECO:0000313" key="3">
    <source>
        <dbReference type="EMBL" id="TDG22027.1"/>
    </source>
</evidence>
<dbReference type="CDD" id="cd03012">
    <property type="entry name" value="TlpA_like_DipZ_like"/>
    <property type="match status" value="1"/>
</dbReference>
<evidence type="ECO:0000256" key="1">
    <source>
        <dbReference type="SAM" id="SignalP"/>
    </source>
</evidence>
<feature type="domain" description="Thioredoxin" evidence="2">
    <location>
        <begin position="39"/>
        <end position="184"/>
    </location>
</feature>
<dbReference type="GO" id="GO:0016491">
    <property type="term" value="F:oxidoreductase activity"/>
    <property type="evidence" value="ECO:0007669"/>
    <property type="project" value="InterPro"/>
</dbReference>
<dbReference type="SUPFAM" id="SSF52833">
    <property type="entry name" value="Thioredoxin-like"/>
    <property type="match status" value="1"/>
</dbReference>
<comment type="caution">
    <text evidence="3">The sequence shown here is derived from an EMBL/GenBank/DDBJ whole genome shotgun (WGS) entry which is preliminary data.</text>
</comment>
<dbReference type="PROSITE" id="PS51352">
    <property type="entry name" value="THIOREDOXIN_2"/>
    <property type="match status" value="1"/>
</dbReference>
<dbReference type="OrthoDB" id="9811352at2"/>
<dbReference type="RefSeq" id="WP_133196427.1">
    <property type="nucleotide sequence ID" value="NZ_JBHUCW010000037.1"/>
</dbReference>
<feature type="signal peptide" evidence="1">
    <location>
        <begin position="1"/>
        <end position="24"/>
    </location>
</feature>
<dbReference type="Pfam" id="PF08534">
    <property type="entry name" value="Redoxin"/>
    <property type="match status" value="1"/>
</dbReference>